<accession>A0AAN7SDY4</accession>
<feature type="region of interest" description="Disordered" evidence="1">
    <location>
        <begin position="242"/>
        <end position="263"/>
    </location>
</feature>
<dbReference type="PANTHER" id="PTHR46917">
    <property type="entry name" value="MORN REPEAT-CONTAINING PROTEIN 2"/>
    <property type="match status" value="1"/>
</dbReference>
<dbReference type="EMBL" id="JARPUR010000006">
    <property type="protein sequence ID" value="KAK4874154.1"/>
    <property type="molecule type" value="Genomic_DNA"/>
</dbReference>
<dbReference type="SUPFAM" id="SSF82185">
    <property type="entry name" value="Histone H3 K4-specific methyltransferase SET7/9 N-terminal domain"/>
    <property type="match status" value="1"/>
</dbReference>
<sequence>MAVSKEKITNNLDLGDPNFYFGNGRFVMINGDVYEGDYGAHKRGLIWREGYGVYTASDGQIYDGTWLDDEIADDTNVKITFANGDQFLGRTFENKFSGPGVFILDNNLEISCVFFENRPVGQIVLIDLDGRTWTGQAADGNALLSPDNHFYSFISESQGIGELKTKYRETNKPREKKHAEKNAKARKDYFAKSTKTPFDIDFKESKWYQNYLRYDTMFNTIAEKIKDDETLTKEESKWYSKAKKNRQDVKKKRMREKLEKKKSSVDTSLSNSFYSKEFKTRWPAMKVIYPNRDSNTATYVEN</sequence>
<dbReference type="AlphaFoldDB" id="A0AAN7SDY4"/>
<evidence type="ECO:0000313" key="2">
    <source>
        <dbReference type="EMBL" id="KAK4874154.1"/>
    </source>
</evidence>
<dbReference type="PANTHER" id="PTHR46917:SF1">
    <property type="entry name" value="MORN REPEAT-CONTAINING PROTEIN 2"/>
    <property type="match status" value="1"/>
</dbReference>
<gene>
    <name evidence="2" type="ORF">RN001_013514</name>
</gene>
<feature type="compositionally biased region" description="Basic residues" evidence="1">
    <location>
        <begin position="242"/>
        <end position="255"/>
    </location>
</feature>
<proteinExistence type="predicted"/>
<protein>
    <submittedName>
        <fullName evidence="2">Uncharacterized protein</fullName>
    </submittedName>
</protein>
<dbReference type="Proteomes" id="UP001353858">
    <property type="component" value="Unassembled WGS sequence"/>
</dbReference>
<dbReference type="InterPro" id="IPR052849">
    <property type="entry name" value="MORN_repeat_protein"/>
</dbReference>
<organism evidence="2 3">
    <name type="scientific">Aquatica leii</name>
    <dbReference type="NCBI Taxonomy" id="1421715"/>
    <lineage>
        <taxon>Eukaryota</taxon>
        <taxon>Metazoa</taxon>
        <taxon>Ecdysozoa</taxon>
        <taxon>Arthropoda</taxon>
        <taxon>Hexapoda</taxon>
        <taxon>Insecta</taxon>
        <taxon>Pterygota</taxon>
        <taxon>Neoptera</taxon>
        <taxon>Endopterygota</taxon>
        <taxon>Coleoptera</taxon>
        <taxon>Polyphaga</taxon>
        <taxon>Elateriformia</taxon>
        <taxon>Elateroidea</taxon>
        <taxon>Lampyridae</taxon>
        <taxon>Luciolinae</taxon>
        <taxon>Aquatica</taxon>
    </lineage>
</organism>
<comment type="caution">
    <text evidence="2">The sequence shown here is derived from an EMBL/GenBank/DDBJ whole genome shotgun (WGS) entry which is preliminary data.</text>
</comment>
<evidence type="ECO:0000256" key="1">
    <source>
        <dbReference type="SAM" id="MobiDB-lite"/>
    </source>
</evidence>
<name>A0AAN7SDY4_9COLE</name>
<evidence type="ECO:0000313" key="3">
    <source>
        <dbReference type="Proteomes" id="UP001353858"/>
    </source>
</evidence>
<keyword evidence="3" id="KW-1185">Reference proteome</keyword>
<reference evidence="3" key="1">
    <citation type="submission" date="2023-01" db="EMBL/GenBank/DDBJ databases">
        <title>Key to firefly adult light organ development and bioluminescence: homeobox transcription factors regulate luciferase expression and transportation to peroxisome.</title>
        <authorList>
            <person name="Fu X."/>
        </authorList>
    </citation>
    <scope>NUCLEOTIDE SEQUENCE [LARGE SCALE GENOMIC DNA]</scope>
</reference>